<keyword evidence="1" id="KW-0472">Membrane</keyword>
<dbReference type="EMBL" id="CAEZWY010000131">
    <property type="protein sequence ID" value="CAB4677160.1"/>
    <property type="molecule type" value="Genomic_DNA"/>
</dbReference>
<proteinExistence type="predicted"/>
<keyword evidence="1" id="KW-1133">Transmembrane helix</keyword>
<protein>
    <submittedName>
        <fullName evidence="3">Unannotated protein</fullName>
    </submittedName>
</protein>
<dbReference type="AlphaFoldDB" id="A0A6J6MSG4"/>
<dbReference type="EMBL" id="CAEZUF010000102">
    <property type="protein sequence ID" value="CAB4597914.1"/>
    <property type="molecule type" value="Genomic_DNA"/>
</dbReference>
<gene>
    <name evidence="2" type="ORF">UFOPK1791_00938</name>
    <name evidence="3" type="ORF">UFOPK2312_00931</name>
    <name evidence="4" type="ORF">UFOPK2802_00842</name>
</gene>
<dbReference type="EMBL" id="CAEZYX010000101">
    <property type="protein sequence ID" value="CAB4746025.1"/>
    <property type="molecule type" value="Genomic_DNA"/>
</dbReference>
<evidence type="ECO:0000313" key="3">
    <source>
        <dbReference type="EMBL" id="CAB4677160.1"/>
    </source>
</evidence>
<feature type="transmembrane region" description="Helical" evidence="1">
    <location>
        <begin position="20"/>
        <end position="47"/>
    </location>
</feature>
<accession>A0A6J6MSG4</accession>
<evidence type="ECO:0000313" key="2">
    <source>
        <dbReference type="EMBL" id="CAB4597914.1"/>
    </source>
</evidence>
<name>A0A6J6MSG4_9ZZZZ</name>
<keyword evidence="1" id="KW-0812">Transmembrane</keyword>
<sequence length="63" mass="6456">MRMNGFAASKPWETISSVGAFAPAAIKSIVLVVASASTIMIATSSAVTRPATTMSKTAFSTCE</sequence>
<organism evidence="3">
    <name type="scientific">freshwater metagenome</name>
    <dbReference type="NCBI Taxonomy" id="449393"/>
    <lineage>
        <taxon>unclassified sequences</taxon>
        <taxon>metagenomes</taxon>
        <taxon>ecological metagenomes</taxon>
    </lineage>
</organism>
<evidence type="ECO:0000256" key="1">
    <source>
        <dbReference type="SAM" id="Phobius"/>
    </source>
</evidence>
<reference evidence="3" key="1">
    <citation type="submission" date="2020-05" db="EMBL/GenBank/DDBJ databases">
        <authorList>
            <person name="Chiriac C."/>
            <person name="Salcher M."/>
            <person name="Ghai R."/>
            <person name="Kavagutti S V."/>
        </authorList>
    </citation>
    <scope>NUCLEOTIDE SEQUENCE</scope>
</reference>
<evidence type="ECO:0000313" key="4">
    <source>
        <dbReference type="EMBL" id="CAB4746025.1"/>
    </source>
</evidence>